<feature type="region of interest" description="Disordered" evidence="1">
    <location>
        <begin position="44"/>
        <end position="64"/>
    </location>
</feature>
<comment type="caution">
    <text evidence="2">The sequence shown here is derived from an EMBL/GenBank/DDBJ whole genome shotgun (WGS) entry which is preliminary data.</text>
</comment>
<dbReference type="EMBL" id="SNSC02000023">
    <property type="protein sequence ID" value="TID14205.1"/>
    <property type="molecule type" value="Genomic_DNA"/>
</dbReference>
<proteinExistence type="predicted"/>
<reference evidence="2 3" key="1">
    <citation type="submission" date="2019-04" db="EMBL/GenBank/DDBJ databases">
        <title>High contiguity whole genome sequence and gene annotation resource for two Venturia nashicola isolates.</title>
        <authorList>
            <person name="Prokchorchik M."/>
            <person name="Won K."/>
            <person name="Lee Y."/>
            <person name="Choi E.D."/>
            <person name="Segonzac C."/>
            <person name="Sohn K.H."/>
        </authorList>
    </citation>
    <scope>NUCLEOTIDE SEQUENCE [LARGE SCALE GENOMIC DNA]</scope>
    <source>
        <strain evidence="2 3">PRI2</strain>
    </source>
</reference>
<organism evidence="2 3">
    <name type="scientific">Venturia nashicola</name>
    <dbReference type="NCBI Taxonomy" id="86259"/>
    <lineage>
        <taxon>Eukaryota</taxon>
        <taxon>Fungi</taxon>
        <taxon>Dikarya</taxon>
        <taxon>Ascomycota</taxon>
        <taxon>Pezizomycotina</taxon>
        <taxon>Dothideomycetes</taxon>
        <taxon>Pleosporomycetidae</taxon>
        <taxon>Venturiales</taxon>
        <taxon>Venturiaceae</taxon>
        <taxon>Venturia</taxon>
    </lineage>
</organism>
<name>A0A4Z1NTZ6_9PEZI</name>
<evidence type="ECO:0000313" key="3">
    <source>
        <dbReference type="Proteomes" id="UP000298493"/>
    </source>
</evidence>
<keyword evidence="3" id="KW-1185">Reference proteome</keyword>
<gene>
    <name evidence="2" type="ORF">E6O75_ATG09284</name>
</gene>
<feature type="region of interest" description="Disordered" evidence="1">
    <location>
        <begin position="1"/>
        <end position="31"/>
    </location>
</feature>
<evidence type="ECO:0000256" key="1">
    <source>
        <dbReference type="SAM" id="MobiDB-lite"/>
    </source>
</evidence>
<dbReference type="Proteomes" id="UP000298493">
    <property type="component" value="Unassembled WGS sequence"/>
</dbReference>
<evidence type="ECO:0000313" key="2">
    <source>
        <dbReference type="EMBL" id="TID14205.1"/>
    </source>
</evidence>
<accession>A0A4Z1NTZ6</accession>
<sequence length="90" mass="9706">MISPDGGIDGDWHYGEKIPSTRAPKAKHRSADCEDIKAKLSNVSVDGAKEEGSRNQHNTYKIPPKPTALFARVVRGRDGASASSPFPSFP</sequence>
<dbReference type="AlphaFoldDB" id="A0A4Z1NTZ6"/>
<protein>
    <submittedName>
        <fullName evidence="2">Uncharacterized protein</fullName>
    </submittedName>
</protein>